<feature type="compositionally biased region" description="Polar residues" evidence="1">
    <location>
        <begin position="32"/>
        <end position="45"/>
    </location>
</feature>
<comment type="caution">
    <text evidence="2">The sequence shown here is derived from an EMBL/GenBank/DDBJ whole genome shotgun (WGS) entry which is preliminary data.</text>
</comment>
<keyword evidence="3" id="KW-1185">Reference proteome</keyword>
<protein>
    <submittedName>
        <fullName evidence="2">Uncharacterized protein</fullName>
    </submittedName>
</protein>
<accession>A0AAW1ITX3</accession>
<feature type="compositionally biased region" description="Basic and acidic residues" evidence="1">
    <location>
        <begin position="47"/>
        <end position="56"/>
    </location>
</feature>
<sequence length="116" mass="13384">MEEEIRKIEKDGLNDVEGGNYSEDSSFEEPFQDSSSDALLPSNSDTESEHQLRDSVDEASMDVEGRDDGNNERNNDDWVDVQENPLLFDFSGQKVSKLICLRLLLHWKHFHYTSPY</sequence>
<evidence type="ECO:0000313" key="3">
    <source>
        <dbReference type="Proteomes" id="UP001458880"/>
    </source>
</evidence>
<gene>
    <name evidence="2" type="ORF">QE152_g34372</name>
</gene>
<feature type="compositionally biased region" description="Basic and acidic residues" evidence="1">
    <location>
        <begin position="1"/>
        <end position="13"/>
    </location>
</feature>
<evidence type="ECO:0000256" key="1">
    <source>
        <dbReference type="SAM" id="MobiDB-lite"/>
    </source>
</evidence>
<organism evidence="2 3">
    <name type="scientific">Popillia japonica</name>
    <name type="common">Japanese beetle</name>
    <dbReference type="NCBI Taxonomy" id="7064"/>
    <lineage>
        <taxon>Eukaryota</taxon>
        <taxon>Metazoa</taxon>
        <taxon>Ecdysozoa</taxon>
        <taxon>Arthropoda</taxon>
        <taxon>Hexapoda</taxon>
        <taxon>Insecta</taxon>
        <taxon>Pterygota</taxon>
        <taxon>Neoptera</taxon>
        <taxon>Endopterygota</taxon>
        <taxon>Coleoptera</taxon>
        <taxon>Polyphaga</taxon>
        <taxon>Scarabaeiformia</taxon>
        <taxon>Scarabaeidae</taxon>
        <taxon>Rutelinae</taxon>
        <taxon>Popillia</taxon>
    </lineage>
</organism>
<feature type="compositionally biased region" description="Basic and acidic residues" evidence="1">
    <location>
        <begin position="63"/>
        <end position="76"/>
    </location>
</feature>
<feature type="region of interest" description="Disordered" evidence="1">
    <location>
        <begin position="1"/>
        <end position="78"/>
    </location>
</feature>
<evidence type="ECO:0000313" key="2">
    <source>
        <dbReference type="EMBL" id="KAK9693178.1"/>
    </source>
</evidence>
<dbReference type="EMBL" id="JASPKY010000550">
    <property type="protein sequence ID" value="KAK9693178.1"/>
    <property type="molecule type" value="Genomic_DNA"/>
</dbReference>
<dbReference type="Proteomes" id="UP001458880">
    <property type="component" value="Unassembled WGS sequence"/>
</dbReference>
<reference evidence="2 3" key="1">
    <citation type="journal article" date="2024" name="BMC Genomics">
        <title>De novo assembly and annotation of Popillia japonica's genome with initial clues to its potential as an invasive pest.</title>
        <authorList>
            <person name="Cucini C."/>
            <person name="Boschi S."/>
            <person name="Funari R."/>
            <person name="Cardaioli E."/>
            <person name="Iannotti N."/>
            <person name="Marturano G."/>
            <person name="Paoli F."/>
            <person name="Bruttini M."/>
            <person name="Carapelli A."/>
            <person name="Frati F."/>
            <person name="Nardi F."/>
        </authorList>
    </citation>
    <scope>NUCLEOTIDE SEQUENCE [LARGE SCALE GENOMIC DNA]</scope>
    <source>
        <strain evidence="2">DMR45628</strain>
    </source>
</reference>
<name>A0AAW1ITX3_POPJA</name>
<proteinExistence type="predicted"/>
<dbReference type="AlphaFoldDB" id="A0AAW1ITX3"/>